<keyword evidence="1" id="KW-0732">Signal</keyword>
<name>A0A8I2YHQ3_9AGAM</name>
<accession>A0A8I2YHQ3</accession>
<comment type="caution">
    <text evidence="2">The sequence shown here is derived from an EMBL/GenBank/DDBJ whole genome shotgun (WGS) entry which is preliminary data.</text>
</comment>
<dbReference type="InterPro" id="IPR045469">
    <property type="entry name" value="Nis1"/>
</dbReference>
<dbReference type="AlphaFoldDB" id="A0A8I2YHQ3"/>
<feature type="chain" id="PRO_5034675285" evidence="1">
    <location>
        <begin position="19"/>
        <end position="141"/>
    </location>
</feature>
<dbReference type="Pfam" id="PF19271">
    <property type="entry name" value="Nis1"/>
    <property type="match status" value="1"/>
</dbReference>
<gene>
    <name evidence="2" type="ORF">JVT61DRAFT_9000</name>
</gene>
<sequence length="141" mass="14618">MFGKLLFCVAALASAALAQDISIALPAQGTNIAAGSNFVVQVERATSSNSVEEISLVIAGLQCLGGCSGYGIGHTILYSGTFDPESTNGEGKSYQNFTVTAPNFFQGTMQLNVARFYLEGMTNFAELELADTTVTLTGGSG</sequence>
<evidence type="ECO:0000313" key="2">
    <source>
        <dbReference type="EMBL" id="KAG6371982.1"/>
    </source>
</evidence>
<evidence type="ECO:0000256" key="1">
    <source>
        <dbReference type="SAM" id="SignalP"/>
    </source>
</evidence>
<protein>
    <submittedName>
        <fullName evidence="2">Uncharacterized protein</fullName>
    </submittedName>
</protein>
<organism evidence="2 3">
    <name type="scientific">Boletus reticuloceps</name>
    <dbReference type="NCBI Taxonomy" id="495285"/>
    <lineage>
        <taxon>Eukaryota</taxon>
        <taxon>Fungi</taxon>
        <taxon>Dikarya</taxon>
        <taxon>Basidiomycota</taxon>
        <taxon>Agaricomycotina</taxon>
        <taxon>Agaricomycetes</taxon>
        <taxon>Agaricomycetidae</taxon>
        <taxon>Boletales</taxon>
        <taxon>Boletineae</taxon>
        <taxon>Boletaceae</taxon>
        <taxon>Boletoideae</taxon>
        <taxon>Boletus</taxon>
    </lineage>
</organism>
<evidence type="ECO:0000313" key="3">
    <source>
        <dbReference type="Proteomes" id="UP000683000"/>
    </source>
</evidence>
<feature type="signal peptide" evidence="1">
    <location>
        <begin position="1"/>
        <end position="18"/>
    </location>
</feature>
<dbReference type="OrthoDB" id="2841294at2759"/>
<proteinExistence type="predicted"/>
<keyword evidence="3" id="KW-1185">Reference proteome</keyword>
<dbReference type="EMBL" id="JAGFBS010000031">
    <property type="protein sequence ID" value="KAG6371982.1"/>
    <property type="molecule type" value="Genomic_DNA"/>
</dbReference>
<dbReference type="Proteomes" id="UP000683000">
    <property type="component" value="Unassembled WGS sequence"/>
</dbReference>
<reference evidence="2" key="1">
    <citation type="submission" date="2021-03" db="EMBL/GenBank/DDBJ databases">
        <title>Evolutionary innovations through gain and loss of genes in the ectomycorrhizal Boletales.</title>
        <authorList>
            <person name="Wu G."/>
            <person name="Miyauchi S."/>
            <person name="Morin E."/>
            <person name="Yang Z.-L."/>
            <person name="Xu J."/>
            <person name="Martin F.M."/>
        </authorList>
    </citation>
    <scope>NUCLEOTIDE SEQUENCE</scope>
    <source>
        <strain evidence="2">BR01</strain>
    </source>
</reference>